<reference evidence="3 4" key="1">
    <citation type="submission" date="2023-03" db="EMBL/GenBank/DDBJ databases">
        <title>Draft genome sequence of type strain Streptomyces ferralitis JCM 14344.</title>
        <authorList>
            <person name="Klaysubun C."/>
            <person name="Duangmal K."/>
        </authorList>
    </citation>
    <scope>NUCLEOTIDE SEQUENCE [LARGE SCALE GENOMIC DNA]</scope>
    <source>
        <strain evidence="3 4">JCM 14344</strain>
    </source>
</reference>
<evidence type="ECO:0000256" key="2">
    <source>
        <dbReference type="SAM" id="Phobius"/>
    </source>
</evidence>
<evidence type="ECO:0000313" key="4">
    <source>
        <dbReference type="Proteomes" id="UP001220022"/>
    </source>
</evidence>
<keyword evidence="4" id="KW-1185">Reference proteome</keyword>
<feature type="transmembrane region" description="Helical" evidence="2">
    <location>
        <begin position="74"/>
        <end position="96"/>
    </location>
</feature>
<dbReference type="RefSeq" id="WP_275812054.1">
    <property type="nucleotide sequence ID" value="NZ_BAAANM010000004.1"/>
</dbReference>
<keyword evidence="2" id="KW-0472">Membrane</keyword>
<evidence type="ECO:0000256" key="1">
    <source>
        <dbReference type="SAM" id="MobiDB-lite"/>
    </source>
</evidence>
<evidence type="ECO:0000313" key="3">
    <source>
        <dbReference type="EMBL" id="MDF2256254.1"/>
    </source>
</evidence>
<protein>
    <submittedName>
        <fullName evidence="3">Uncharacterized protein</fullName>
    </submittedName>
</protein>
<keyword evidence="2" id="KW-1133">Transmembrane helix</keyword>
<comment type="caution">
    <text evidence="3">The sequence shown here is derived from an EMBL/GenBank/DDBJ whole genome shotgun (WGS) entry which is preliminary data.</text>
</comment>
<feature type="compositionally biased region" description="Polar residues" evidence="1">
    <location>
        <begin position="1"/>
        <end position="10"/>
    </location>
</feature>
<feature type="region of interest" description="Disordered" evidence="1">
    <location>
        <begin position="1"/>
        <end position="39"/>
    </location>
</feature>
<feature type="transmembrane region" description="Helical" evidence="2">
    <location>
        <begin position="44"/>
        <end position="68"/>
    </location>
</feature>
<proteinExistence type="predicted"/>
<organism evidence="3 4">
    <name type="scientific">Streptantibioticus ferralitis</name>
    <dbReference type="NCBI Taxonomy" id="236510"/>
    <lineage>
        <taxon>Bacteria</taxon>
        <taxon>Bacillati</taxon>
        <taxon>Actinomycetota</taxon>
        <taxon>Actinomycetes</taxon>
        <taxon>Kitasatosporales</taxon>
        <taxon>Streptomycetaceae</taxon>
        <taxon>Streptantibioticus</taxon>
    </lineage>
</organism>
<sequence>MNAQSHSTAPDTDGGPEQPPLGGSTLWTEEPLGRPRMPDPVRESAVRAVLIASVTLIEAMVAMLGAAAGAWITAPALLCTLVSTVVATWAVLDVWVTRQVWNQRHGVVSSPSSAARPRRVRRGRMRRGRIRVRVRNGPRSLSEA</sequence>
<keyword evidence="2" id="KW-0812">Transmembrane</keyword>
<dbReference type="EMBL" id="JARHTQ010000006">
    <property type="protein sequence ID" value="MDF2256254.1"/>
    <property type="molecule type" value="Genomic_DNA"/>
</dbReference>
<accession>A0ABT5YXS8</accession>
<gene>
    <name evidence="3" type="ORF">P2L57_11070</name>
</gene>
<dbReference type="Proteomes" id="UP001220022">
    <property type="component" value="Unassembled WGS sequence"/>
</dbReference>
<name>A0ABT5YXS8_9ACTN</name>